<proteinExistence type="predicted"/>
<dbReference type="NCBIfam" id="TIGR02203">
    <property type="entry name" value="MsbA_lipidA"/>
    <property type="match status" value="1"/>
</dbReference>
<evidence type="ECO:0000256" key="9">
    <source>
        <dbReference type="ARBA" id="ARBA00023055"/>
    </source>
</evidence>
<evidence type="ECO:0000259" key="13">
    <source>
        <dbReference type="PROSITE" id="PS50929"/>
    </source>
</evidence>
<organism evidence="14 15">
    <name type="scientific">Parahaliea maris</name>
    <dbReference type="NCBI Taxonomy" id="2716870"/>
    <lineage>
        <taxon>Bacteria</taxon>
        <taxon>Pseudomonadati</taxon>
        <taxon>Pseudomonadota</taxon>
        <taxon>Gammaproteobacteria</taxon>
        <taxon>Cellvibrionales</taxon>
        <taxon>Halieaceae</taxon>
        <taxon>Parahaliea</taxon>
    </lineage>
</organism>
<dbReference type="CDD" id="cd18552">
    <property type="entry name" value="ABC_6TM_MsbA_like"/>
    <property type="match status" value="1"/>
</dbReference>
<evidence type="ECO:0000256" key="8">
    <source>
        <dbReference type="ARBA" id="ARBA00022989"/>
    </source>
</evidence>
<dbReference type="PROSITE" id="PS50893">
    <property type="entry name" value="ABC_TRANSPORTER_2"/>
    <property type="match status" value="1"/>
</dbReference>
<feature type="transmembrane region" description="Helical" evidence="11">
    <location>
        <begin position="20"/>
        <end position="38"/>
    </location>
</feature>
<dbReference type="Pfam" id="PF00664">
    <property type="entry name" value="ABC_membrane"/>
    <property type="match status" value="1"/>
</dbReference>
<dbReference type="EMBL" id="VRZA01000004">
    <property type="protein sequence ID" value="TXS93080.1"/>
    <property type="molecule type" value="Genomic_DNA"/>
</dbReference>
<keyword evidence="3" id="KW-1003">Cell membrane</keyword>
<evidence type="ECO:0000256" key="1">
    <source>
        <dbReference type="ARBA" id="ARBA00004651"/>
    </source>
</evidence>
<feature type="transmembrane region" description="Helical" evidence="11">
    <location>
        <begin position="184"/>
        <end position="202"/>
    </location>
</feature>
<dbReference type="SUPFAM" id="SSF52540">
    <property type="entry name" value="P-loop containing nucleoside triphosphate hydrolases"/>
    <property type="match status" value="1"/>
</dbReference>
<evidence type="ECO:0000259" key="12">
    <source>
        <dbReference type="PROSITE" id="PS50893"/>
    </source>
</evidence>
<dbReference type="InterPro" id="IPR039421">
    <property type="entry name" value="Type_1_exporter"/>
</dbReference>
<feature type="transmembrane region" description="Helical" evidence="11">
    <location>
        <begin position="260"/>
        <end position="285"/>
    </location>
</feature>
<dbReference type="FunFam" id="3.40.50.300:FF:000140">
    <property type="entry name" value="Lipid A export ATP-binding/permease protein MsbA"/>
    <property type="match status" value="1"/>
</dbReference>
<name>A0A5C8ZZY1_9GAMM</name>
<dbReference type="Proteomes" id="UP000321039">
    <property type="component" value="Unassembled WGS sequence"/>
</dbReference>
<dbReference type="GO" id="GO:0015421">
    <property type="term" value="F:ABC-type oligopeptide transporter activity"/>
    <property type="evidence" value="ECO:0007669"/>
    <property type="project" value="TreeGrafter"/>
</dbReference>
<reference evidence="14 15" key="1">
    <citation type="submission" date="2019-08" db="EMBL/GenBank/DDBJ databases">
        <title>Parahaliea maris sp. nov., isolated from the surface seawater.</title>
        <authorList>
            <person name="Liu Y."/>
        </authorList>
    </citation>
    <scope>NUCLEOTIDE SEQUENCE [LARGE SCALE GENOMIC DNA]</scope>
    <source>
        <strain evidence="14 15">HSLHS9</strain>
    </source>
</reference>
<dbReference type="GO" id="GO:0034040">
    <property type="term" value="F:ATPase-coupled lipid transmembrane transporter activity"/>
    <property type="evidence" value="ECO:0007669"/>
    <property type="project" value="InterPro"/>
</dbReference>
<dbReference type="Gene3D" id="3.40.50.300">
    <property type="entry name" value="P-loop containing nucleotide triphosphate hydrolases"/>
    <property type="match status" value="1"/>
</dbReference>
<evidence type="ECO:0000313" key="14">
    <source>
        <dbReference type="EMBL" id="TXS93080.1"/>
    </source>
</evidence>
<keyword evidence="9" id="KW-0445">Lipid transport</keyword>
<dbReference type="GO" id="GO:0005524">
    <property type="term" value="F:ATP binding"/>
    <property type="evidence" value="ECO:0007669"/>
    <property type="project" value="UniProtKB-KW"/>
</dbReference>
<dbReference type="PROSITE" id="PS00211">
    <property type="entry name" value="ABC_TRANSPORTER_1"/>
    <property type="match status" value="1"/>
</dbReference>
<dbReference type="SUPFAM" id="SSF90123">
    <property type="entry name" value="ABC transporter transmembrane region"/>
    <property type="match status" value="1"/>
</dbReference>
<evidence type="ECO:0000256" key="11">
    <source>
        <dbReference type="SAM" id="Phobius"/>
    </source>
</evidence>
<dbReference type="InterPro" id="IPR003593">
    <property type="entry name" value="AAA+_ATPase"/>
</dbReference>
<dbReference type="InterPro" id="IPR011917">
    <property type="entry name" value="ABC_transpr_lipidA"/>
</dbReference>
<keyword evidence="2" id="KW-0813">Transport</keyword>
<feature type="transmembrane region" description="Helical" evidence="11">
    <location>
        <begin position="158"/>
        <end position="178"/>
    </location>
</feature>
<keyword evidence="6 14" id="KW-0067">ATP-binding</keyword>
<sequence>MSDWQLYRRLLGYALPYWKMFLLSVVGFAVYSAGNVLLADLMQFLLDAINDTAQSDKGVVASIAYRFWEGGEGTRLEFARVAVPVAAVLLAFGRATGYFAGTYFMTNVARNLIHTLRCELFDKMLGAPCSYYDRHSQGTLISKITFNVEQVSGAATKALKIIIGEGLTVIGLIGYLLYQNWRLALVFFAVAPIIALVVSVVGKHFRRYSRRIQNSMGDVTQVSNESVGGHKEIRIFGGQGQQSDRFRAASDYNREQSLKLAFADALSTPVIQSLLAMSLAVLVWIALNPVMLADFTGGSLVAFLTAAGLLGKPIRQLSGIQSTIQRALAAAEDIFAQIDEEGERDTGTYTVDRARGDLAIRDLSFSYPGGERPVLQHITLDVPSGSTVALVGRSGSGKSTLVQLLSRFYDCEHGAITLDGVPIDDYTLDSLRAQIAVVSQDVTLFKDTVRNNIAFGALQRASVEQVQAALQAAYASEFIDQLPEGMDTLLGDDGGGLSGGQRQRLAIARAILKDAPVLILDEATSALDNESEHRIQRALDEITASRTTIVIAHRLSTVERADRIVVMDAGRIVTQGTHAELLAEGGIYSQLYHQEFSD</sequence>
<dbReference type="Pfam" id="PF00005">
    <property type="entry name" value="ABC_tran"/>
    <property type="match status" value="1"/>
</dbReference>
<keyword evidence="10 11" id="KW-0472">Membrane</keyword>
<keyword evidence="8 11" id="KW-1133">Transmembrane helix</keyword>
<evidence type="ECO:0000256" key="3">
    <source>
        <dbReference type="ARBA" id="ARBA00022475"/>
    </source>
</evidence>
<dbReference type="InterPro" id="IPR036640">
    <property type="entry name" value="ABC1_TM_sf"/>
</dbReference>
<comment type="subcellular location">
    <subcellularLocation>
        <location evidence="1">Cell membrane</location>
        <topology evidence="1">Multi-pass membrane protein</topology>
    </subcellularLocation>
</comment>
<keyword evidence="5" id="KW-0547">Nucleotide-binding</keyword>
<evidence type="ECO:0000256" key="6">
    <source>
        <dbReference type="ARBA" id="ARBA00022840"/>
    </source>
</evidence>
<keyword evidence="15" id="KW-1185">Reference proteome</keyword>
<dbReference type="SMART" id="SM00382">
    <property type="entry name" value="AAA"/>
    <property type="match status" value="1"/>
</dbReference>
<feature type="domain" description="ABC transporter" evidence="12">
    <location>
        <begin position="358"/>
        <end position="594"/>
    </location>
</feature>
<dbReference type="InterPro" id="IPR027417">
    <property type="entry name" value="P-loop_NTPase"/>
</dbReference>
<keyword evidence="7" id="KW-1278">Translocase</keyword>
<evidence type="ECO:0000256" key="7">
    <source>
        <dbReference type="ARBA" id="ARBA00022967"/>
    </source>
</evidence>
<dbReference type="InterPro" id="IPR011527">
    <property type="entry name" value="ABC1_TM_dom"/>
</dbReference>
<dbReference type="PROSITE" id="PS50929">
    <property type="entry name" value="ABC_TM1F"/>
    <property type="match status" value="1"/>
</dbReference>
<dbReference type="GO" id="GO:0005886">
    <property type="term" value="C:plasma membrane"/>
    <property type="evidence" value="ECO:0007669"/>
    <property type="project" value="UniProtKB-SubCell"/>
</dbReference>
<gene>
    <name evidence="14" type="primary">msbA</name>
    <name evidence="14" type="ORF">FV139_13685</name>
</gene>
<protein>
    <submittedName>
        <fullName evidence="14">Lipid A export permease/ATP-binding protein MsbA</fullName>
    </submittedName>
</protein>
<dbReference type="AlphaFoldDB" id="A0A5C8ZZY1"/>
<evidence type="ECO:0000256" key="2">
    <source>
        <dbReference type="ARBA" id="ARBA00022448"/>
    </source>
</evidence>
<dbReference type="PANTHER" id="PTHR43394:SF1">
    <property type="entry name" value="ATP-BINDING CASSETTE SUB-FAMILY B MEMBER 10, MITOCHONDRIAL"/>
    <property type="match status" value="1"/>
</dbReference>
<dbReference type="InterPro" id="IPR003439">
    <property type="entry name" value="ABC_transporter-like_ATP-bd"/>
</dbReference>
<dbReference type="GO" id="GO:0016887">
    <property type="term" value="F:ATP hydrolysis activity"/>
    <property type="evidence" value="ECO:0007669"/>
    <property type="project" value="InterPro"/>
</dbReference>
<keyword evidence="4 11" id="KW-0812">Transmembrane</keyword>
<evidence type="ECO:0000313" key="15">
    <source>
        <dbReference type="Proteomes" id="UP000321039"/>
    </source>
</evidence>
<evidence type="ECO:0000256" key="5">
    <source>
        <dbReference type="ARBA" id="ARBA00022741"/>
    </source>
</evidence>
<feature type="domain" description="ABC transmembrane type-1" evidence="13">
    <location>
        <begin position="22"/>
        <end position="326"/>
    </location>
</feature>
<evidence type="ECO:0000256" key="10">
    <source>
        <dbReference type="ARBA" id="ARBA00023136"/>
    </source>
</evidence>
<comment type="caution">
    <text evidence="14">The sequence shown here is derived from an EMBL/GenBank/DDBJ whole genome shotgun (WGS) entry which is preliminary data.</text>
</comment>
<dbReference type="PANTHER" id="PTHR43394">
    <property type="entry name" value="ATP-DEPENDENT PERMEASE MDL1, MITOCHONDRIAL"/>
    <property type="match status" value="1"/>
</dbReference>
<dbReference type="Gene3D" id="1.20.1560.10">
    <property type="entry name" value="ABC transporter type 1, transmembrane domain"/>
    <property type="match status" value="1"/>
</dbReference>
<dbReference type="InterPro" id="IPR017871">
    <property type="entry name" value="ABC_transporter-like_CS"/>
</dbReference>
<accession>A0A5C8ZZY1</accession>
<evidence type="ECO:0000256" key="4">
    <source>
        <dbReference type="ARBA" id="ARBA00022692"/>
    </source>
</evidence>